<comment type="caution">
    <text evidence="3">The sequence shown here is derived from an EMBL/GenBank/DDBJ whole genome shotgun (WGS) entry which is preliminary data.</text>
</comment>
<evidence type="ECO:0000256" key="1">
    <source>
        <dbReference type="SAM" id="Phobius"/>
    </source>
</evidence>
<keyword evidence="1" id="KW-1133">Transmembrane helix</keyword>
<dbReference type="GO" id="GO:0005524">
    <property type="term" value="F:ATP binding"/>
    <property type="evidence" value="ECO:0007669"/>
    <property type="project" value="InterPro"/>
</dbReference>
<dbReference type="OrthoDB" id="2933646at2"/>
<proteinExistence type="predicted"/>
<dbReference type="AlphaFoldDB" id="A0A5J5HQD9"/>
<name>A0A5J5HQD9_9BACI</name>
<feature type="transmembrane region" description="Helical" evidence="1">
    <location>
        <begin position="71"/>
        <end position="90"/>
    </location>
</feature>
<dbReference type="GO" id="GO:0006298">
    <property type="term" value="P:mismatch repair"/>
    <property type="evidence" value="ECO:0007669"/>
    <property type="project" value="InterPro"/>
</dbReference>
<dbReference type="RefSeq" id="WP_150440309.1">
    <property type="nucleotide sequence ID" value="NZ_VYKL01000018.1"/>
</dbReference>
<organism evidence="3 4">
    <name type="scientific">Niallia endozanthoxylica</name>
    <dbReference type="NCBI Taxonomy" id="2036016"/>
    <lineage>
        <taxon>Bacteria</taxon>
        <taxon>Bacillati</taxon>
        <taxon>Bacillota</taxon>
        <taxon>Bacilli</taxon>
        <taxon>Bacillales</taxon>
        <taxon>Bacillaceae</taxon>
        <taxon>Niallia</taxon>
    </lineage>
</organism>
<dbReference type="Pfam" id="PF01624">
    <property type="entry name" value="MutS_I"/>
    <property type="match status" value="1"/>
</dbReference>
<keyword evidence="1" id="KW-0472">Membrane</keyword>
<dbReference type="Proteomes" id="UP000326671">
    <property type="component" value="Unassembled WGS sequence"/>
</dbReference>
<evidence type="ECO:0000259" key="2">
    <source>
        <dbReference type="Pfam" id="PF01624"/>
    </source>
</evidence>
<reference evidence="3 4" key="1">
    <citation type="submission" date="2019-09" db="EMBL/GenBank/DDBJ databases">
        <title>Whole genome sequences of isolates from the Mars Exploration Rovers.</title>
        <authorList>
            <person name="Seuylemezian A."/>
            <person name="Vaishampayan P."/>
        </authorList>
    </citation>
    <scope>NUCLEOTIDE SEQUENCE [LARGE SCALE GENOMIC DNA]</scope>
    <source>
        <strain evidence="3 4">MER_TA_151</strain>
    </source>
</reference>
<feature type="domain" description="DNA mismatch repair protein MutS-like N-terminal" evidence="2">
    <location>
        <begin position="2"/>
        <end position="66"/>
    </location>
</feature>
<sequence length="91" mass="10203">MHHGDEVYITRTGKYYHYFDDDCPTTARILKGTTAARKVKEEEAKRMGYTLCRHCSKEYAEDLAERQGCGGVAMLLLAAGIGASSIFKFFT</sequence>
<keyword evidence="1" id="KW-0812">Transmembrane</keyword>
<dbReference type="GO" id="GO:0030983">
    <property type="term" value="F:mismatched DNA binding"/>
    <property type="evidence" value="ECO:0007669"/>
    <property type="project" value="InterPro"/>
</dbReference>
<protein>
    <recommendedName>
        <fullName evidence="2">DNA mismatch repair protein MutS-like N-terminal domain-containing protein</fullName>
    </recommendedName>
</protein>
<dbReference type="InterPro" id="IPR007695">
    <property type="entry name" value="DNA_mismatch_repair_MutS-lik_N"/>
</dbReference>
<accession>A0A5J5HQD9</accession>
<evidence type="ECO:0000313" key="3">
    <source>
        <dbReference type="EMBL" id="KAA9023909.1"/>
    </source>
</evidence>
<keyword evidence="4" id="KW-1185">Reference proteome</keyword>
<dbReference type="EMBL" id="VYKL01000018">
    <property type="protein sequence ID" value="KAA9023909.1"/>
    <property type="molecule type" value="Genomic_DNA"/>
</dbReference>
<evidence type="ECO:0000313" key="4">
    <source>
        <dbReference type="Proteomes" id="UP000326671"/>
    </source>
</evidence>
<gene>
    <name evidence="3" type="ORF">F4V44_12290</name>
</gene>